<gene>
    <name evidence="2" type="ORF">FN846DRAFT_676217</name>
</gene>
<feature type="compositionally biased region" description="Polar residues" evidence="1">
    <location>
        <begin position="376"/>
        <end position="389"/>
    </location>
</feature>
<organism evidence="2 3">
    <name type="scientific">Sphaerosporella brunnea</name>
    <dbReference type="NCBI Taxonomy" id="1250544"/>
    <lineage>
        <taxon>Eukaryota</taxon>
        <taxon>Fungi</taxon>
        <taxon>Dikarya</taxon>
        <taxon>Ascomycota</taxon>
        <taxon>Pezizomycotina</taxon>
        <taxon>Pezizomycetes</taxon>
        <taxon>Pezizales</taxon>
        <taxon>Pyronemataceae</taxon>
        <taxon>Sphaerosporella</taxon>
    </lineage>
</organism>
<dbReference type="EMBL" id="VXIS01000007">
    <property type="protein sequence ID" value="KAA8914298.1"/>
    <property type="molecule type" value="Genomic_DNA"/>
</dbReference>
<proteinExistence type="predicted"/>
<feature type="compositionally biased region" description="Basic and acidic residues" evidence="1">
    <location>
        <begin position="120"/>
        <end position="138"/>
    </location>
</feature>
<dbReference type="OrthoDB" id="21629at2759"/>
<evidence type="ECO:0000313" key="3">
    <source>
        <dbReference type="Proteomes" id="UP000326924"/>
    </source>
</evidence>
<feature type="compositionally biased region" description="Acidic residues" evidence="1">
    <location>
        <begin position="44"/>
        <end position="74"/>
    </location>
</feature>
<dbReference type="PANTHER" id="PTHR12239:SF41">
    <property type="entry name" value="MEMBRANE ASSOCIATED PROTEIN, PUTATIVE-RELATED"/>
    <property type="match status" value="1"/>
</dbReference>
<dbReference type="InParanoid" id="A0A5J5FBD1"/>
<dbReference type="Proteomes" id="UP000326924">
    <property type="component" value="Unassembled WGS sequence"/>
</dbReference>
<evidence type="ECO:0000313" key="2">
    <source>
        <dbReference type="EMBL" id="KAA8914298.1"/>
    </source>
</evidence>
<feature type="region of interest" description="Disordered" evidence="1">
    <location>
        <begin position="550"/>
        <end position="573"/>
    </location>
</feature>
<comment type="caution">
    <text evidence="2">The sequence shown here is derived from an EMBL/GenBank/DDBJ whole genome shotgun (WGS) entry which is preliminary data.</text>
</comment>
<name>A0A5J5FBD1_9PEZI</name>
<feature type="compositionally biased region" description="Polar residues" evidence="1">
    <location>
        <begin position="336"/>
        <end position="350"/>
    </location>
</feature>
<feature type="compositionally biased region" description="Basic and acidic residues" evidence="1">
    <location>
        <begin position="1"/>
        <end position="17"/>
    </location>
</feature>
<reference evidence="2 3" key="1">
    <citation type="submission" date="2019-09" db="EMBL/GenBank/DDBJ databases">
        <title>Draft genome of the ectomycorrhizal ascomycete Sphaerosporella brunnea.</title>
        <authorList>
            <consortium name="DOE Joint Genome Institute"/>
            <person name="Benucci G.M."/>
            <person name="Marozzi G."/>
            <person name="Antonielli L."/>
            <person name="Sanchez S."/>
            <person name="Marco P."/>
            <person name="Wang X."/>
            <person name="Falini L.B."/>
            <person name="Barry K."/>
            <person name="Haridas S."/>
            <person name="Lipzen A."/>
            <person name="Labutti K."/>
            <person name="Grigoriev I.V."/>
            <person name="Murat C."/>
            <person name="Martin F."/>
            <person name="Albertini E."/>
            <person name="Donnini D."/>
            <person name="Bonito G."/>
        </authorList>
    </citation>
    <scope>NUCLEOTIDE SEQUENCE [LARGE SCALE GENOMIC DNA]</scope>
    <source>
        <strain evidence="2 3">Sb_GMNB300</strain>
    </source>
</reference>
<sequence length="796" mass="89048">MMEQLAERRMAREEEASHANGTLQRDASLHQHQHHVHNHTQPSDYDDEDDDYEEDEDEDYEDDEEEEEEPDTMTEEQRMEEGRRMFQIFAARMFEQRVLQAYREKVAAERQNKLLQELEDEKRRKEEREAKKAQDKDKKREKKRQAKQAKEEERLKKEAEKREEEERLKAIEAKKAEEQRKRREELRLKRDAEKKAADEEKRRKEEEKRKRQEEEREREAEKERKRKENQERERKKQQEAAKKAKEEKETRDRELREKREREDREKREREAKAKKEAAEKERKRKEEETKAKADAAAAAKRAQQAFVSTPIIPHPQPAPPLGYGASPHLPVVTPATPKQSASTQLQKPRTSSQQGSIQGSQGSSPKTPSVGPRLGSSASPSTPVLQQTLPGPIPVKGGFAFPGFPPTSPMPHHIGPPPGVIPPEGIFTPMSPIGMNGPNPMQPFLPNMSQRQSISNGMPIFGAGQMPLHSPQYRGFAASNGLTMQLPPPGMRPMGGQGRGLFMGDMTHQPPPGVPFPPPGSPFSTRMEPVPMSGHSRIPSGGFDHIHRPAPMPTPIQRPSSVAPQRNGDDQVDELSNVMGSRALLEDDDEPLTENMSPSRRVSAGPHFAPRPIRGVSSAGIFGDGLGFNDYGASWSNTLPLGGSSLPSAWANKAGWSDIDAGAFNRRRTTRIDQIRILACQQFQELSGPSRQPVEISTLQRAVLAVASPDLRFAIDELTHTLDVEGDSQNGGGSFEQRHENGRVLVYYSPDEFADLHHNHGPIRAGEIGSPSTTGAVPFKTPLGAPPGMASSPAGF</sequence>
<dbReference type="AlphaFoldDB" id="A0A5J5FBD1"/>
<feature type="region of interest" description="Disordered" evidence="1">
    <location>
        <begin position="758"/>
        <end position="796"/>
    </location>
</feature>
<dbReference type="PANTHER" id="PTHR12239">
    <property type="entry name" value="PROTEIN CBG20215-RELATED"/>
    <property type="match status" value="1"/>
</dbReference>
<keyword evidence="3" id="KW-1185">Reference proteome</keyword>
<feature type="compositionally biased region" description="Low complexity" evidence="1">
    <location>
        <begin position="351"/>
        <end position="364"/>
    </location>
</feature>
<feature type="region of interest" description="Disordered" evidence="1">
    <location>
        <begin position="115"/>
        <end position="391"/>
    </location>
</feature>
<feature type="compositionally biased region" description="Basic and acidic residues" evidence="1">
    <location>
        <begin position="148"/>
        <end position="293"/>
    </location>
</feature>
<dbReference type="InterPro" id="IPR052293">
    <property type="entry name" value="SRRP"/>
</dbReference>
<feature type="region of interest" description="Disordered" evidence="1">
    <location>
        <begin position="1"/>
        <end position="81"/>
    </location>
</feature>
<feature type="region of interest" description="Disordered" evidence="1">
    <location>
        <begin position="589"/>
        <end position="609"/>
    </location>
</feature>
<accession>A0A5J5FBD1</accession>
<evidence type="ECO:0000256" key="1">
    <source>
        <dbReference type="SAM" id="MobiDB-lite"/>
    </source>
</evidence>
<protein>
    <recommendedName>
        <fullName evidence="4">Stress response protein NST1</fullName>
    </recommendedName>
</protein>
<evidence type="ECO:0008006" key="4">
    <source>
        <dbReference type="Google" id="ProtNLM"/>
    </source>
</evidence>